<gene>
    <name evidence="1" type="ORF">HRbin22_02070</name>
</gene>
<name>A0A2H5Y8P9_9CHLR</name>
<evidence type="ECO:0000313" key="1">
    <source>
        <dbReference type="EMBL" id="GBD09809.1"/>
    </source>
</evidence>
<comment type="caution">
    <text evidence="1">The sequence shown here is derived from an EMBL/GenBank/DDBJ whole genome shotgun (WGS) entry which is preliminary data.</text>
</comment>
<dbReference type="InterPro" id="IPR041164">
    <property type="entry name" value="LDcluster4"/>
</dbReference>
<dbReference type="PANTHER" id="PTHR43393:SF3">
    <property type="entry name" value="LYSINE DECARBOXYLASE-LIKE PROTEIN"/>
    <property type="match status" value="1"/>
</dbReference>
<dbReference type="AlphaFoldDB" id="A0A2H5Y8P9"/>
<organism evidence="1 2">
    <name type="scientific">Candidatus Thermoflexus japonica</name>
    <dbReference type="NCBI Taxonomy" id="2035417"/>
    <lineage>
        <taxon>Bacteria</taxon>
        <taxon>Bacillati</taxon>
        <taxon>Chloroflexota</taxon>
        <taxon>Thermoflexia</taxon>
        <taxon>Thermoflexales</taxon>
        <taxon>Thermoflexaceae</taxon>
        <taxon>Thermoflexus</taxon>
    </lineage>
</organism>
<proteinExistence type="predicted"/>
<dbReference type="Gene3D" id="3.40.50.450">
    <property type="match status" value="1"/>
</dbReference>
<dbReference type="Proteomes" id="UP000236642">
    <property type="component" value="Unassembled WGS sequence"/>
</dbReference>
<evidence type="ECO:0000313" key="2">
    <source>
        <dbReference type="Proteomes" id="UP000236642"/>
    </source>
</evidence>
<dbReference type="GO" id="GO:0005829">
    <property type="term" value="C:cytosol"/>
    <property type="evidence" value="ECO:0007669"/>
    <property type="project" value="TreeGrafter"/>
</dbReference>
<protein>
    <recommendedName>
        <fullName evidence="3">TIGR00725 family protein</fullName>
    </recommendedName>
</protein>
<accession>A0A2H5Y8P9</accession>
<dbReference type="PANTHER" id="PTHR43393">
    <property type="entry name" value="CYTOKININ RIBOSIDE 5'-MONOPHOSPHATE PHOSPHORIBOHYDROLASE"/>
    <property type="match status" value="1"/>
</dbReference>
<sequence>MKWNVSNVDRPIRIAVVGSSEATPQEAAWAYQVGRLLATAGAVVICGGRGGVMEAVCRGAVEAGGLTVGILPGNDPDEANPYVRLPLPTGLGEARNALVVRAAEAVIAIGGEFGTLSEIALALKWGIPVIGLETWTLHRPGVTVPIERVSTPEEAVRCALARARKATDR</sequence>
<dbReference type="EMBL" id="BEHY01000069">
    <property type="protein sequence ID" value="GBD09809.1"/>
    <property type="molecule type" value="Genomic_DNA"/>
</dbReference>
<dbReference type="NCBIfam" id="TIGR00725">
    <property type="entry name" value="TIGR00725 family protein"/>
    <property type="match status" value="1"/>
</dbReference>
<dbReference type="InterPro" id="IPR005268">
    <property type="entry name" value="CHP00725"/>
</dbReference>
<reference evidence="2" key="1">
    <citation type="submission" date="2017-09" db="EMBL/GenBank/DDBJ databases">
        <title>Metaegenomics of thermophilic ammonia-oxidizing enrichment culture.</title>
        <authorList>
            <person name="Kato S."/>
            <person name="Suzuki K."/>
        </authorList>
    </citation>
    <scope>NUCLEOTIDE SEQUENCE [LARGE SCALE GENOMIC DNA]</scope>
</reference>
<dbReference type="SUPFAM" id="SSF102405">
    <property type="entry name" value="MCP/YpsA-like"/>
    <property type="match status" value="1"/>
</dbReference>
<evidence type="ECO:0008006" key="3">
    <source>
        <dbReference type="Google" id="ProtNLM"/>
    </source>
</evidence>
<dbReference type="Pfam" id="PF18306">
    <property type="entry name" value="LDcluster4"/>
    <property type="match status" value="1"/>
</dbReference>
<dbReference type="InterPro" id="IPR052341">
    <property type="entry name" value="LOG_family_nucleotidases"/>
</dbReference>